<proteinExistence type="inferred from homology"/>
<keyword evidence="3" id="KW-1185">Reference proteome</keyword>
<dbReference type="InterPro" id="IPR015942">
    <property type="entry name" value="Asp/Glu/hydantoin_racemase"/>
</dbReference>
<dbReference type="OrthoDB" id="978447at2"/>
<evidence type="ECO:0008006" key="4">
    <source>
        <dbReference type="Google" id="ProtNLM"/>
    </source>
</evidence>
<dbReference type="GO" id="GO:0047661">
    <property type="term" value="F:amino-acid racemase activity"/>
    <property type="evidence" value="ECO:0007669"/>
    <property type="project" value="InterPro"/>
</dbReference>
<organism evidence="2 3">
    <name type="scientific">Rhizobium multihospitium</name>
    <dbReference type="NCBI Taxonomy" id="410764"/>
    <lineage>
        <taxon>Bacteria</taxon>
        <taxon>Pseudomonadati</taxon>
        <taxon>Pseudomonadota</taxon>
        <taxon>Alphaproteobacteria</taxon>
        <taxon>Hyphomicrobiales</taxon>
        <taxon>Rhizobiaceae</taxon>
        <taxon>Rhizobium/Agrobacterium group</taxon>
        <taxon>Rhizobium</taxon>
    </lineage>
</organism>
<protein>
    <recommendedName>
        <fullName evidence="4">Arylsulfatase</fullName>
    </recommendedName>
</protein>
<dbReference type="Pfam" id="PF01177">
    <property type="entry name" value="Asp_Glu_race"/>
    <property type="match status" value="1"/>
</dbReference>
<comment type="similarity">
    <text evidence="1">Belongs to the HyuE racemase family.</text>
</comment>
<dbReference type="STRING" id="410764.GA0061103_1525"/>
<evidence type="ECO:0000313" key="2">
    <source>
        <dbReference type="EMBL" id="SCB10560.1"/>
    </source>
</evidence>
<dbReference type="RefSeq" id="WP_092706760.1">
    <property type="nucleotide sequence ID" value="NZ_FMAG01000001.1"/>
</dbReference>
<dbReference type="EMBL" id="FMAG01000001">
    <property type="protein sequence ID" value="SCB10560.1"/>
    <property type="molecule type" value="Genomic_DNA"/>
</dbReference>
<reference evidence="3" key="1">
    <citation type="submission" date="2016-08" db="EMBL/GenBank/DDBJ databases">
        <authorList>
            <person name="Varghese N."/>
            <person name="Submissions Spin"/>
        </authorList>
    </citation>
    <scope>NUCLEOTIDE SEQUENCE [LARGE SCALE GENOMIC DNA]</scope>
    <source>
        <strain evidence="3">HAMBI 2975</strain>
    </source>
</reference>
<dbReference type="Gene3D" id="3.40.50.12500">
    <property type="match status" value="1"/>
</dbReference>
<dbReference type="Proteomes" id="UP000199101">
    <property type="component" value="Unassembled WGS sequence"/>
</dbReference>
<dbReference type="InterPro" id="IPR053714">
    <property type="entry name" value="Iso_Racemase_Enz_sf"/>
</dbReference>
<evidence type="ECO:0000313" key="3">
    <source>
        <dbReference type="Proteomes" id="UP000199101"/>
    </source>
</evidence>
<evidence type="ECO:0000256" key="1">
    <source>
        <dbReference type="ARBA" id="ARBA00038414"/>
    </source>
</evidence>
<accession>A0A1C3U511</accession>
<dbReference type="AlphaFoldDB" id="A0A1C3U511"/>
<sequence length="219" mass="23389">MPATPRIALIHATHIAMEPIHACFVSAWPEADTINILEDSLSPDRAKVAELTEALTKRIVALAAYGVQAGSDAVLFTCSAFGKAIEKAAAELPVPVLKPNEAMFEAAISQGGRTAMLYTFPPARKGMEEEFLEEAARLKPSARIESFLVDGAIEAIRGGDVETHNRLVANAAARLRGFDAIMLAHFSTARALESVRAVTKIPVFSSPDAAVAKLRKLLA</sequence>
<gene>
    <name evidence="2" type="ORF">GA0061103_1525</name>
</gene>
<name>A0A1C3U511_9HYPH</name>